<comment type="caution">
    <text evidence="4">The sequence shown here is derived from an EMBL/GenBank/DDBJ whole genome shotgun (WGS) entry which is preliminary data.</text>
</comment>
<protein>
    <recommendedName>
        <fullName evidence="3">C2H2-type domain-containing protein</fullName>
    </recommendedName>
</protein>
<sequence length="196" mass="21068">HPSHHPHHPAPHASATDAAVAAAAAAAVATYQHQPPPHQPVADGAAAAAEDDDDDGVRRGRAVRRLTREPTMIERITGTGYADTGREIECMVQGCPYRFARQYDLRRHIASAHPDVDPITGQSLSPQDAETQVSAAKAIAAIESLNKQQRERTHPEGFTVVPDGVLNADGELIDPMILNQTDNANNNGHNHKVLMN</sequence>
<evidence type="ECO:0000259" key="3">
    <source>
        <dbReference type="PROSITE" id="PS50157"/>
    </source>
</evidence>
<dbReference type="GO" id="GO:0008270">
    <property type="term" value="F:zinc ion binding"/>
    <property type="evidence" value="ECO:0007669"/>
    <property type="project" value="UniProtKB-KW"/>
</dbReference>
<feature type="compositionally biased region" description="Basic residues" evidence="2">
    <location>
        <begin position="1"/>
        <end position="10"/>
    </location>
</feature>
<evidence type="ECO:0000256" key="1">
    <source>
        <dbReference type="PROSITE-ProRule" id="PRU00042"/>
    </source>
</evidence>
<keyword evidence="5" id="KW-1185">Reference proteome</keyword>
<dbReference type="AlphaFoldDB" id="A0A642UGI8"/>
<evidence type="ECO:0000313" key="5">
    <source>
        <dbReference type="Proteomes" id="UP000761534"/>
    </source>
</evidence>
<dbReference type="Proteomes" id="UP000761534">
    <property type="component" value="Unassembled WGS sequence"/>
</dbReference>
<dbReference type="SMART" id="SM00355">
    <property type="entry name" value="ZnF_C2H2"/>
    <property type="match status" value="1"/>
</dbReference>
<organism evidence="4 5">
    <name type="scientific">Trichomonascus ciferrii</name>
    <dbReference type="NCBI Taxonomy" id="44093"/>
    <lineage>
        <taxon>Eukaryota</taxon>
        <taxon>Fungi</taxon>
        <taxon>Dikarya</taxon>
        <taxon>Ascomycota</taxon>
        <taxon>Saccharomycotina</taxon>
        <taxon>Dipodascomycetes</taxon>
        <taxon>Dipodascales</taxon>
        <taxon>Trichomonascaceae</taxon>
        <taxon>Trichomonascus</taxon>
        <taxon>Trichomonascus ciferrii complex</taxon>
    </lineage>
</organism>
<dbReference type="EMBL" id="SWFS01000543">
    <property type="protein sequence ID" value="KAA8898477.1"/>
    <property type="molecule type" value="Genomic_DNA"/>
</dbReference>
<dbReference type="OrthoDB" id="4748970at2759"/>
<proteinExistence type="predicted"/>
<dbReference type="VEuPathDB" id="FungiDB:TRICI_006539"/>
<reference evidence="4" key="1">
    <citation type="journal article" date="2019" name="G3 (Bethesda)">
        <title>Genome Assemblies of Two Rare Opportunistic Yeast Pathogens: Diutina rugosa (syn. Candida rugosa) and Trichomonascus ciferrii (syn. Candida ciferrii).</title>
        <authorList>
            <person name="Mixao V."/>
            <person name="Saus E."/>
            <person name="Hansen A.P."/>
            <person name="Lass-Florl C."/>
            <person name="Gabaldon T."/>
        </authorList>
    </citation>
    <scope>NUCLEOTIDE SEQUENCE</scope>
    <source>
        <strain evidence="4">CBS 4856</strain>
    </source>
</reference>
<dbReference type="InterPro" id="IPR013087">
    <property type="entry name" value="Znf_C2H2_type"/>
</dbReference>
<gene>
    <name evidence="4" type="ORF">TRICI_006539</name>
</gene>
<keyword evidence="1" id="KW-0863">Zinc-finger</keyword>
<keyword evidence="1" id="KW-0479">Metal-binding</keyword>
<evidence type="ECO:0000256" key="2">
    <source>
        <dbReference type="SAM" id="MobiDB-lite"/>
    </source>
</evidence>
<feature type="region of interest" description="Disordered" evidence="2">
    <location>
        <begin position="1"/>
        <end position="59"/>
    </location>
</feature>
<accession>A0A642UGI8</accession>
<evidence type="ECO:0000313" key="4">
    <source>
        <dbReference type="EMBL" id="KAA8898477.1"/>
    </source>
</evidence>
<keyword evidence="1" id="KW-0862">Zinc</keyword>
<dbReference type="PROSITE" id="PS00028">
    <property type="entry name" value="ZINC_FINGER_C2H2_1"/>
    <property type="match status" value="1"/>
</dbReference>
<feature type="compositionally biased region" description="Low complexity" evidence="2">
    <location>
        <begin position="11"/>
        <end position="30"/>
    </location>
</feature>
<feature type="domain" description="C2H2-type" evidence="3">
    <location>
        <begin position="88"/>
        <end position="118"/>
    </location>
</feature>
<name>A0A642UGI8_9ASCO</name>
<feature type="non-terminal residue" evidence="4">
    <location>
        <position position="1"/>
    </location>
</feature>
<dbReference type="PROSITE" id="PS50157">
    <property type="entry name" value="ZINC_FINGER_C2H2_2"/>
    <property type="match status" value="1"/>
</dbReference>